<dbReference type="GO" id="GO:0016042">
    <property type="term" value="P:lipid catabolic process"/>
    <property type="evidence" value="ECO:0007669"/>
    <property type="project" value="UniProtKB-KW"/>
</dbReference>
<dbReference type="PROSITE" id="PS00118">
    <property type="entry name" value="PA2_HIS"/>
    <property type="match status" value="1"/>
</dbReference>
<dbReference type="InterPro" id="IPR016090">
    <property type="entry name" value="PLA2-like_dom"/>
</dbReference>
<evidence type="ECO:0000256" key="7">
    <source>
        <dbReference type="ARBA" id="ARBA00029903"/>
    </source>
</evidence>
<keyword evidence="4" id="KW-0964">Secreted</keyword>
<dbReference type="CTD" id="31747"/>
<dbReference type="AlphaFoldDB" id="A0A6P8KRE1"/>
<feature type="signal peptide" evidence="8">
    <location>
        <begin position="1"/>
        <end position="31"/>
    </location>
</feature>
<evidence type="ECO:0000256" key="6">
    <source>
        <dbReference type="ARBA" id="ARBA00023098"/>
    </source>
</evidence>
<accession>A0A6P8KRE1</accession>
<evidence type="ECO:0000256" key="4">
    <source>
        <dbReference type="ARBA" id="ARBA00022525"/>
    </source>
</evidence>
<comment type="subcellular location">
    <subcellularLocation>
        <location evidence="2">Secreted</location>
    </subcellularLocation>
</comment>
<dbReference type="GO" id="GO:0004623">
    <property type="term" value="F:phospholipase A2 activity"/>
    <property type="evidence" value="ECO:0007669"/>
    <property type="project" value="UniProtKB-EC"/>
</dbReference>
<evidence type="ECO:0000256" key="5">
    <source>
        <dbReference type="ARBA" id="ARBA00022963"/>
    </source>
</evidence>
<comment type="cofactor">
    <cofactor evidence="1">
        <name>Ca(2+)</name>
        <dbReference type="ChEBI" id="CHEBI:29108"/>
    </cofactor>
</comment>
<keyword evidence="6" id="KW-0443">Lipid metabolism</keyword>
<evidence type="ECO:0000256" key="1">
    <source>
        <dbReference type="ARBA" id="ARBA00001913"/>
    </source>
</evidence>
<dbReference type="EC" id="3.1.1.4" evidence="3"/>
<protein>
    <recommendedName>
        <fullName evidence="3">phospholipase A2</fullName>
        <ecNumber evidence="3">3.1.1.4</ecNumber>
    </recommendedName>
    <alternativeName>
        <fullName evidence="7">Phosphatidylcholine 2-acylhydrolase</fullName>
    </alternativeName>
</protein>
<evidence type="ECO:0000256" key="2">
    <source>
        <dbReference type="ARBA" id="ARBA00004613"/>
    </source>
</evidence>
<gene>
    <name evidence="11" type="primary">LOC117148346</name>
</gene>
<evidence type="ECO:0000256" key="3">
    <source>
        <dbReference type="ARBA" id="ARBA00013278"/>
    </source>
</evidence>
<feature type="domain" description="Phospholipase A2-like central" evidence="9">
    <location>
        <begin position="86"/>
        <end position="181"/>
    </location>
</feature>
<keyword evidence="10" id="KW-1185">Reference proteome</keyword>
<dbReference type="Gene3D" id="1.20.90.10">
    <property type="entry name" value="Phospholipase A2 domain"/>
    <property type="match status" value="1"/>
</dbReference>
<name>A0A6P8KRE1_DROMA</name>
<evidence type="ECO:0000313" key="11">
    <source>
        <dbReference type="RefSeq" id="XP_033171573.1"/>
    </source>
</evidence>
<feature type="chain" id="PRO_5028410736" description="phospholipase A2" evidence="8">
    <location>
        <begin position="32"/>
        <end position="218"/>
    </location>
</feature>
<dbReference type="PANTHER" id="PTHR12253">
    <property type="entry name" value="RH14732P"/>
    <property type="match status" value="1"/>
</dbReference>
<evidence type="ECO:0000313" key="10">
    <source>
        <dbReference type="Proteomes" id="UP000515162"/>
    </source>
</evidence>
<reference evidence="11" key="1">
    <citation type="submission" date="2025-08" db="UniProtKB">
        <authorList>
            <consortium name="RefSeq"/>
        </authorList>
    </citation>
    <scope>IDENTIFICATION</scope>
    <source>
        <strain evidence="11">Mau12</strain>
        <tissue evidence="11">Whole Body</tissue>
    </source>
</reference>
<dbReference type="InterPro" id="IPR036444">
    <property type="entry name" value="PLipase_A2_dom_sf"/>
</dbReference>
<sequence length="218" mass="24722">MWIANERTICALMPLVILATWQLCLVPGTDAKHLAIRLRDPQSEIESETVPLAHVHSHSDSQARESGVRAAAVHRRERRQLSDWLIAPNTRWCGRGNLANGTYNDLGGASKADKCCRKHDHCKMWIDGMSNRYDLFNYRPYTLSHCSCDLRFRTCLKMAGDEDANAIGKLFFNVVQTQCFGLKAETVCVQRGGSGKESDPCLKEEVRHKAFLRDNKRF</sequence>
<dbReference type="RefSeq" id="XP_033171573.1">
    <property type="nucleotide sequence ID" value="XM_033315682.1"/>
</dbReference>
<organism evidence="10 11">
    <name type="scientific">Drosophila mauritiana</name>
    <name type="common">Fruit fly</name>
    <dbReference type="NCBI Taxonomy" id="7226"/>
    <lineage>
        <taxon>Eukaryota</taxon>
        <taxon>Metazoa</taxon>
        <taxon>Ecdysozoa</taxon>
        <taxon>Arthropoda</taxon>
        <taxon>Hexapoda</taxon>
        <taxon>Insecta</taxon>
        <taxon>Pterygota</taxon>
        <taxon>Neoptera</taxon>
        <taxon>Endopterygota</taxon>
        <taxon>Diptera</taxon>
        <taxon>Brachycera</taxon>
        <taxon>Muscomorpha</taxon>
        <taxon>Ephydroidea</taxon>
        <taxon>Drosophilidae</taxon>
        <taxon>Drosophila</taxon>
        <taxon>Sophophora</taxon>
    </lineage>
</organism>
<keyword evidence="5" id="KW-0442">Lipid degradation</keyword>
<dbReference type="Proteomes" id="UP000515162">
    <property type="component" value="Chromosome X"/>
</dbReference>
<dbReference type="GO" id="GO:0006644">
    <property type="term" value="P:phospholipid metabolic process"/>
    <property type="evidence" value="ECO:0007669"/>
    <property type="project" value="InterPro"/>
</dbReference>
<dbReference type="CDD" id="cd04704">
    <property type="entry name" value="PLA2_bee_venom_like"/>
    <property type="match status" value="1"/>
</dbReference>
<dbReference type="Pfam" id="PF05826">
    <property type="entry name" value="Phospholip_A2_2"/>
    <property type="match status" value="1"/>
</dbReference>
<proteinExistence type="predicted"/>
<evidence type="ECO:0000256" key="8">
    <source>
        <dbReference type="SAM" id="SignalP"/>
    </source>
</evidence>
<keyword evidence="8" id="KW-0732">Signal</keyword>
<dbReference type="GO" id="GO:0005576">
    <property type="term" value="C:extracellular region"/>
    <property type="evidence" value="ECO:0007669"/>
    <property type="project" value="UniProtKB-SubCell"/>
</dbReference>
<dbReference type="InterPro" id="IPR033113">
    <property type="entry name" value="PLA2_histidine"/>
</dbReference>
<dbReference type="GO" id="GO:0050482">
    <property type="term" value="P:arachidonate secretion"/>
    <property type="evidence" value="ECO:0007669"/>
    <property type="project" value="InterPro"/>
</dbReference>
<dbReference type="SUPFAM" id="SSF48619">
    <property type="entry name" value="Phospholipase A2, PLA2"/>
    <property type="match status" value="1"/>
</dbReference>
<evidence type="ECO:0000259" key="9">
    <source>
        <dbReference type="Pfam" id="PF05826"/>
    </source>
</evidence>
<dbReference type="GeneID" id="117148346"/>